<comment type="caution">
    <text evidence="2">The sequence shown here is derived from an EMBL/GenBank/DDBJ whole genome shotgun (WGS) entry which is preliminary data.</text>
</comment>
<dbReference type="AlphaFoldDB" id="A0A7K1FPL9"/>
<evidence type="ECO:0008006" key="4">
    <source>
        <dbReference type="Google" id="ProtNLM"/>
    </source>
</evidence>
<reference evidence="2 3" key="1">
    <citation type="submission" date="2019-11" db="EMBL/GenBank/DDBJ databases">
        <authorList>
            <person name="Jiang L.-Q."/>
        </authorList>
    </citation>
    <scope>NUCLEOTIDE SEQUENCE [LARGE SCALE GENOMIC DNA]</scope>
    <source>
        <strain evidence="2 3">YIM 132087</strain>
    </source>
</reference>
<dbReference type="Gene3D" id="3.40.710.10">
    <property type="entry name" value="DD-peptidase/beta-lactamase superfamily"/>
    <property type="match status" value="1"/>
</dbReference>
<evidence type="ECO:0000256" key="1">
    <source>
        <dbReference type="SAM" id="MobiDB-lite"/>
    </source>
</evidence>
<dbReference type="EMBL" id="WLYK01000008">
    <property type="protein sequence ID" value="MTD16086.1"/>
    <property type="molecule type" value="Genomic_DNA"/>
</dbReference>
<feature type="compositionally biased region" description="Low complexity" evidence="1">
    <location>
        <begin position="59"/>
        <end position="70"/>
    </location>
</feature>
<dbReference type="Proteomes" id="UP000460221">
    <property type="component" value="Unassembled WGS sequence"/>
</dbReference>
<protein>
    <recommendedName>
        <fullName evidence="4">Serine hydrolase</fullName>
    </recommendedName>
</protein>
<proteinExistence type="predicted"/>
<sequence length="368" mass="37192">MRLHRALLTAGAVVVIAAGGLVVLDERNYDDQQVALGNSVAGTTAVATAADPVTVAPLTTSTRSTTSESTPEQLSVLPSAGAPLAPSRTSTSSNSPTVSASSSSTVATTSSTGPTEPVSTQDDQTVALLASRSVLAAARAGVSEQVVVLDREFGQTIASAGSGGTVPAMSLVKLFIATDVLTTAGGPDDLDPVTAKNLWTMISESDDEAAQDFYDTLGGDAIIERTVKRYGLADSTPTPSPGYWGDVQVTAADVASLLRQALQSPVTGPWLESAMLASTDEGWDGFDQDFGMNAITGAGAKQGWGCCLSGVLAIHSAGFTANRIVVVLSTSAPDASSRELGTADGLMADAGVRTAIREVSATAAALAA</sequence>
<gene>
    <name evidence="2" type="ORF">GIS00_19290</name>
</gene>
<dbReference type="SUPFAM" id="SSF56601">
    <property type="entry name" value="beta-lactamase/transpeptidase-like"/>
    <property type="match status" value="1"/>
</dbReference>
<feature type="compositionally biased region" description="Low complexity" evidence="1">
    <location>
        <begin position="85"/>
        <end position="115"/>
    </location>
</feature>
<accession>A0A7K1FPL9</accession>
<name>A0A7K1FPL9_9ACTN</name>
<evidence type="ECO:0000313" key="3">
    <source>
        <dbReference type="Proteomes" id="UP000460221"/>
    </source>
</evidence>
<evidence type="ECO:0000313" key="2">
    <source>
        <dbReference type="EMBL" id="MTD16086.1"/>
    </source>
</evidence>
<organism evidence="2 3">
    <name type="scientific">Nakamurella alba</name>
    <dbReference type="NCBI Taxonomy" id="2665158"/>
    <lineage>
        <taxon>Bacteria</taxon>
        <taxon>Bacillati</taxon>
        <taxon>Actinomycetota</taxon>
        <taxon>Actinomycetes</taxon>
        <taxon>Nakamurellales</taxon>
        <taxon>Nakamurellaceae</taxon>
        <taxon>Nakamurella</taxon>
    </lineage>
</organism>
<keyword evidence="3" id="KW-1185">Reference proteome</keyword>
<dbReference type="RefSeq" id="WP_154770059.1">
    <property type="nucleotide sequence ID" value="NZ_WLYK01000008.1"/>
</dbReference>
<dbReference type="InterPro" id="IPR012338">
    <property type="entry name" value="Beta-lactam/transpept-like"/>
</dbReference>
<feature type="region of interest" description="Disordered" evidence="1">
    <location>
        <begin position="59"/>
        <end position="122"/>
    </location>
</feature>